<feature type="non-terminal residue" evidence="3">
    <location>
        <position position="1"/>
    </location>
</feature>
<proteinExistence type="predicted"/>
<evidence type="ECO:0000256" key="1">
    <source>
        <dbReference type="SAM" id="Coils"/>
    </source>
</evidence>
<feature type="region of interest" description="Disordered" evidence="2">
    <location>
        <begin position="33"/>
        <end position="64"/>
    </location>
</feature>
<dbReference type="Proteomes" id="UP001165060">
    <property type="component" value="Unassembled WGS sequence"/>
</dbReference>
<keyword evidence="1" id="KW-0175">Coiled coil</keyword>
<evidence type="ECO:0000313" key="3">
    <source>
        <dbReference type="EMBL" id="GMI37256.1"/>
    </source>
</evidence>
<dbReference type="EMBL" id="BRYB01004810">
    <property type="protein sequence ID" value="GMI37256.1"/>
    <property type="molecule type" value="Genomic_DNA"/>
</dbReference>
<feature type="compositionally biased region" description="Pro residues" evidence="2">
    <location>
        <begin position="211"/>
        <end position="221"/>
    </location>
</feature>
<evidence type="ECO:0008006" key="5">
    <source>
        <dbReference type="Google" id="ProtNLM"/>
    </source>
</evidence>
<feature type="compositionally biased region" description="Basic residues" evidence="2">
    <location>
        <begin position="162"/>
        <end position="176"/>
    </location>
</feature>
<protein>
    <recommendedName>
        <fullName evidence="5">Sfi1 spindle body domain-containing protein</fullName>
    </recommendedName>
</protein>
<feature type="region of interest" description="Disordered" evidence="2">
    <location>
        <begin position="579"/>
        <end position="599"/>
    </location>
</feature>
<feature type="region of interest" description="Disordered" evidence="2">
    <location>
        <begin position="151"/>
        <end position="190"/>
    </location>
</feature>
<evidence type="ECO:0000313" key="4">
    <source>
        <dbReference type="Proteomes" id="UP001165060"/>
    </source>
</evidence>
<accession>A0ABQ6N142</accession>
<feature type="coiled-coil region" evidence="1">
    <location>
        <begin position="363"/>
        <end position="390"/>
    </location>
</feature>
<organism evidence="3 4">
    <name type="scientific">Tetraparma gracilis</name>
    <dbReference type="NCBI Taxonomy" id="2962635"/>
    <lineage>
        <taxon>Eukaryota</taxon>
        <taxon>Sar</taxon>
        <taxon>Stramenopiles</taxon>
        <taxon>Ochrophyta</taxon>
        <taxon>Bolidophyceae</taxon>
        <taxon>Parmales</taxon>
        <taxon>Triparmaceae</taxon>
        <taxon>Tetraparma</taxon>
    </lineage>
</organism>
<reference evidence="3 4" key="1">
    <citation type="journal article" date="2023" name="Commun. Biol.">
        <title>Genome analysis of Parmales, the sister group of diatoms, reveals the evolutionary specialization of diatoms from phago-mixotrophs to photoautotrophs.</title>
        <authorList>
            <person name="Ban H."/>
            <person name="Sato S."/>
            <person name="Yoshikawa S."/>
            <person name="Yamada K."/>
            <person name="Nakamura Y."/>
            <person name="Ichinomiya M."/>
            <person name="Sato N."/>
            <person name="Blanc-Mathieu R."/>
            <person name="Endo H."/>
            <person name="Kuwata A."/>
            <person name="Ogata H."/>
        </authorList>
    </citation>
    <scope>NUCLEOTIDE SEQUENCE [LARGE SCALE GENOMIC DNA]</scope>
</reference>
<comment type="caution">
    <text evidence="3">The sequence shown here is derived from an EMBL/GenBank/DDBJ whole genome shotgun (WGS) entry which is preliminary data.</text>
</comment>
<gene>
    <name evidence="3" type="ORF">TeGR_g13174</name>
</gene>
<evidence type="ECO:0000256" key="2">
    <source>
        <dbReference type="SAM" id="MobiDB-lite"/>
    </source>
</evidence>
<feature type="region of interest" description="Disordered" evidence="2">
    <location>
        <begin position="204"/>
        <end position="225"/>
    </location>
</feature>
<sequence length="681" mass="77448">LPGASPGSSGSTFEQTWEKYSWLTADIRSHRAQHEARRAGIKSAASSAESDQTEAGRAARSNHRAKLSVTRPAYGNLENLKRSSSLGGLFFPRPGSAAGKLAIMQGRERGRVAFKAVMKQVLPDWATQIGLDDKEVEELTLSLIERKWSANKNPSALPTNPNKKRSPSKPQRRRRGGSLQASDGDVEEEQIPPIVTAMKNFRKAHLNPSPDRSPSPPPPLLAPDQQTIPATRRMSVTTTTRTTAAASAFVTAKPSSVKNTAVPADGSRRGVRITVSSDGDVLSTIKPEYEHLLSKPMQFGTIEQMRLTQTTRPATTPNPCLDYDAFTQTHTEMRRSMARHREHVYKVRSNLMATKEKDVAASILRKETRREELKAERERAMRQVQFLQLVSMNDKIRIWSDALVTGRIVRKREQQRNEAASIIQRNWLNHFSMRMMKLVLAFKNLGLEFSLKVRIRRKHRSIEVIKTFMDKIKKEAGPQIVKTFMYNVRKAQTYVRTFLACRKARRELCNRYWVKIEHSIRGEMSSAARLHREVSQRLLAEIPDMMETQFKYRALKSKIKRQLMKTKMVEGEHKLSKQVLSSNASHHHHAHSSTTNKAKKEAALAVEKEREREALKKREEAHKSHFIDTETREKLVNKFVRSMRVAYIHETSGFKERSQNNVITDPNAAKILFKGGKAEMQ</sequence>
<name>A0ABQ6N142_9STRA</name>
<keyword evidence="4" id="KW-1185">Reference proteome</keyword>